<evidence type="ECO:0000313" key="2">
    <source>
        <dbReference type="EMBL" id="KAI9253411.1"/>
    </source>
</evidence>
<evidence type="ECO:0000256" key="1">
    <source>
        <dbReference type="SAM" id="Phobius"/>
    </source>
</evidence>
<name>A0AAD5JT65_9FUNG</name>
<protein>
    <submittedName>
        <fullName evidence="2">Uncharacterized protein</fullName>
    </submittedName>
</protein>
<sequence length="71" mass="8159">MKLLGILHLVFFFIFLLVFSRCSFLSGTVKLKCRFLLWFISFPCSVFTTVHLHILSLCMISPPSSFLVLCV</sequence>
<reference evidence="2" key="2">
    <citation type="submission" date="2023-02" db="EMBL/GenBank/DDBJ databases">
        <authorList>
            <consortium name="DOE Joint Genome Institute"/>
            <person name="Mondo S.J."/>
            <person name="Chang Y."/>
            <person name="Wang Y."/>
            <person name="Ahrendt S."/>
            <person name="Andreopoulos W."/>
            <person name="Barry K."/>
            <person name="Beard J."/>
            <person name="Benny G.L."/>
            <person name="Blankenship S."/>
            <person name="Bonito G."/>
            <person name="Cuomo C."/>
            <person name="Desiro A."/>
            <person name="Gervers K.A."/>
            <person name="Hundley H."/>
            <person name="Kuo A."/>
            <person name="LaButti K."/>
            <person name="Lang B.F."/>
            <person name="Lipzen A."/>
            <person name="O'Donnell K."/>
            <person name="Pangilinan J."/>
            <person name="Reynolds N."/>
            <person name="Sandor L."/>
            <person name="Smith M.W."/>
            <person name="Tsang A."/>
            <person name="Grigoriev I.V."/>
            <person name="Stajich J.E."/>
            <person name="Spatafora J.W."/>
        </authorList>
    </citation>
    <scope>NUCLEOTIDE SEQUENCE</scope>
    <source>
        <strain evidence="2">RSA 2281</strain>
    </source>
</reference>
<feature type="non-terminal residue" evidence="2">
    <location>
        <position position="71"/>
    </location>
</feature>
<dbReference type="Proteomes" id="UP001209540">
    <property type="component" value="Unassembled WGS sequence"/>
</dbReference>
<keyword evidence="1" id="KW-1133">Transmembrane helix</keyword>
<feature type="transmembrane region" description="Helical" evidence="1">
    <location>
        <begin position="36"/>
        <end position="55"/>
    </location>
</feature>
<comment type="caution">
    <text evidence="2">The sequence shown here is derived from an EMBL/GenBank/DDBJ whole genome shotgun (WGS) entry which is preliminary data.</text>
</comment>
<dbReference type="EMBL" id="JAIXMP010000026">
    <property type="protein sequence ID" value="KAI9253411.1"/>
    <property type="molecule type" value="Genomic_DNA"/>
</dbReference>
<dbReference type="AlphaFoldDB" id="A0AAD5JT65"/>
<keyword evidence="1" id="KW-0812">Transmembrane</keyword>
<keyword evidence="3" id="KW-1185">Reference proteome</keyword>
<reference evidence="2" key="1">
    <citation type="journal article" date="2022" name="IScience">
        <title>Evolution of zygomycete secretomes and the origins of terrestrial fungal ecologies.</title>
        <authorList>
            <person name="Chang Y."/>
            <person name="Wang Y."/>
            <person name="Mondo S."/>
            <person name="Ahrendt S."/>
            <person name="Andreopoulos W."/>
            <person name="Barry K."/>
            <person name="Beard J."/>
            <person name="Benny G.L."/>
            <person name="Blankenship S."/>
            <person name="Bonito G."/>
            <person name="Cuomo C."/>
            <person name="Desiro A."/>
            <person name="Gervers K.A."/>
            <person name="Hundley H."/>
            <person name="Kuo A."/>
            <person name="LaButti K."/>
            <person name="Lang B.F."/>
            <person name="Lipzen A."/>
            <person name="O'Donnell K."/>
            <person name="Pangilinan J."/>
            <person name="Reynolds N."/>
            <person name="Sandor L."/>
            <person name="Smith M.E."/>
            <person name="Tsang A."/>
            <person name="Grigoriev I.V."/>
            <person name="Stajich J.E."/>
            <person name="Spatafora J.W."/>
        </authorList>
    </citation>
    <scope>NUCLEOTIDE SEQUENCE</scope>
    <source>
        <strain evidence="2">RSA 2281</strain>
    </source>
</reference>
<keyword evidence="1" id="KW-0472">Membrane</keyword>
<gene>
    <name evidence="2" type="ORF">BDA99DRAFT_519707</name>
</gene>
<evidence type="ECO:0000313" key="3">
    <source>
        <dbReference type="Proteomes" id="UP001209540"/>
    </source>
</evidence>
<accession>A0AAD5JT65</accession>
<proteinExistence type="predicted"/>
<organism evidence="2 3">
    <name type="scientific">Phascolomyces articulosus</name>
    <dbReference type="NCBI Taxonomy" id="60185"/>
    <lineage>
        <taxon>Eukaryota</taxon>
        <taxon>Fungi</taxon>
        <taxon>Fungi incertae sedis</taxon>
        <taxon>Mucoromycota</taxon>
        <taxon>Mucoromycotina</taxon>
        <taxon>Mucoromycetes</taxon>
        <taxon>Mucorales</taxon>
        <taxon>Lichtheimiaceae</taxon>
        <taxon>Phascolomyces</taxon>
    </lineage>
</organism>